<protein>
    <submittedName>
        <fullName evidence="2">Uncharacterized protein</fullName>
    </submittedName>
</protein>
<accession>A0ABX0LC38</accession>
<sequence>MKHRLPWLLAVLTASCTFPLAANAKLDDPIFPERGVPKCERHVDGFVGDQGERFSATEYQHGSYLDVDTVLRFYTERFGRAPTQDKGDPFSWIFRENGAEMSYLVRPMEAGGLWYHCNSIPSDVRTVVFVSTVYSSDIRATPRKRARRVK</sequence>
<dbReference type="PROSITE" id="PS51257">
    <property type="entry name" value="PROKAR_LIPOPROTEIN"/>
    <property type="match status" value="1"/>
</dbReference>
<comment type="caution">
    <text evidence="2">The sequence shown here is derived from an EMBL/GenBank/DDBJ whole genome shotgun (WGS) entry which is preliminary data.</text>
</comment>
<keyword evidence="1" id="KW-0732">Signal</keyword>
<evidence type="ECO:0000313" key="3">
    <source>
        <dbReference type="Proteomes" id="UP000785613"/>
    </source>
</evidence>
<evidence type="ECO:0000313" key="2">
    <source>
        <dbReference type="EMBL" id="NHZ32324.1"/>
    </source>
</evidence>
<proteinExistence type="predicted"/>
<evidence type="ECO:0000256" key="1">
    <source>
        <dbReference type="SAM" id="SignalP"/>
    </source>
</evidence>
<reference evidence="2 3" key="1">
    <citation type="submission" date="2019-09" db="EMBL/GenBank/DDBJ databases">
        <title>Taxonomy of Antarctic Massilia spp.: description of Massilia rubra sp. nov., Massilia aquatica sp. nov., Massilia mucilaginosa sp. nov., Massilia frigida sp. nov. isolated from streams, lakes and regoliths.</title>
        <authorList>
            <person name="Holochova P."/>
            <person name="Sedlacek I."/>
            <person name="Kralova S."/>
            <person name="Maslanova I."/>
            <person name="Busse H.-J."/>
            <person name="Stankova E."/>
            <person name="Vrbovska V."/>
            <person name="Kovarovic V."/>
            <person name="Bartak M."/>
            <person name="Svec P."/>
            <person name="Pantucek R."/>
        </authorList>
    </citation>
    <scope>NUCLEOTIDE SEQUENCE [LARGE SCALE GENOMIC DNA]</scope>
    <source>
        <strain evidence="2 3">CCM 8692</strain>
    </source>
</reference>
<dbReference type="EMBL" id="VUYU01000001">
    <property type="protein sequence ID" value="NHZ32324.1"/>
    <property type="molecule type" value="Genomic_DNA"/>
</dbReference>
<feature type="signal peptide" evidence="1">
    <location>
        <begin position="1"/>
        <end position="24"/>
    </location>
</feature>
<organism evidence="2 3">
    <name type="scientific">Massilia rubra</name>
    <dbReference type="NCBI Taxonomy" id="2607910"/>
    <lineage>
        <taxon>Bacteria</taxon>
        <taxon>Pseudomonadati</taxon>
        <taxon>Pseudomonadota</taxon>
        <taxon>Betaproteobacteria</taxon>
        <taxon>Burkholderiales</taxon>
        <taxon>Oxalobacteraceae</taxon>
        <taxon>Telluria group</taxon>
        <taxon>Massilia</taxon>
    </lineage>
</organism>
<dbReference type="RefSeq" id="WP_167221021.1">
    <property type="nucleotide sequence ID" value="NZ_VUYU01000001.1"/>
</dbReference>
<keyword evidence="3" id="KW-1185">Reference proteome</keyword>
<name>A0ABX0LC38_9BURK</name>
<feature type="chain" id="PRO_5046246107" evidence="1">
    <location>
        <begin position="25"/>
        <end position="150"/>
    </location>
</feature>
<gene>
    <name evidence="2" type="ORF">F0185_01785</name>
</gene>
<dbReference type="Proteomes" id="UP000785613">
    <property type="component" value="Unassembled WGS sequence"/>
</dbReference>